<dbReference type="SUPFAM" id="SSF81296">
    <property type="entry name" value="E set domains"/>
    <property type="match status" value="5"/>
</dbReference>
<dbReference type="InterPro" id="IPR015943">
    <property type="entry name" value="WD40/YVTN_repeat-like_dom_sf"/>
</dbReference>
<dbReference type="InterPro" id="IPR013783">
    <property type="entry name" value="Ig-like_fold"/>
</dbReference>
<evidence type="ECO:0000259" key="2">
    <source>
        <dbReference type="Pfam" id="PF01833"/>
    </source>
</evidence>
<dbReference type="Proteomes" id="UP000289437">
    <property type="component" value="Unassembled WGS sequence"/>
</dbReference>
<evidence type="ECO:0000313" key="3">
    <source>
        <dbReference type="EMBL" id="RXH57937.1"/>
    </source>
</evidence>
<dbReference type="InterPro" id="IPR014756">
    <property type="entry name" value="Ig_E-set"/>
</dbReference>
<comment type="caution">
    <text evidence="3">The sequence shown here is derived from an EMBL/GenBank/DDBJ whole genome shotgun (WGS) entry which is preliminary data.</text>
</comment>
<dbReference type="EMBL" id="RDSM01000001">
    <property type="protein sequence ID" value="RXH57937.1"/>
    <property type="molecule type" value="Genomic_DNA"/>
</dbReference>
<feature type="domain" description="IPT/TIG" evidence="2">
    <location>
        <begin position="93"/>
        <end position="176"/>
    </location>
</feature>
<dbReference type="InterPro" id="IPR001434">
    <property type="entry name" value="OmcB-like_DUF11"/>
</dbReference>
<feature type="domain" description="IPT/TIG" evidence="2">
    <location>
        <begin position="5"/>
        <end position="78"/>
    </location>
</feature>
<feature type="domain" description="DUF11" evidence="1">
    <location>
        <begin position="783"/>
        <end position="894"/>
    </location>
</feature>
<evidence type="ECO:0008006" key="5">
    <source>
        <dbReference type="Google" id="ProtNLM"/>
    </source>
</evidence>
<dbReference type="Pfam" id="PF01345">
    <property type="entry name" value="DUF11"/>
    <property type="match status" value="1"/>
</dbReference>
<dbReference type="Gene3D" id="2.60.40.10">
    <property type="entry name" value="Immunoglobulins"/>
    <property type="match status" value="7"/>
</dbReference>
<dbReference type="SUPFAM" id="SSF50969">
    <property type="entry name" value="YVTN repeat-like/Quinoprotein amine dehydrogenase"/>
    <property type="match status" value="1"/>
</dbReference>
<gene>
    <name evidence="3" type="ORF">GRAN_1247</name>
</gene>
<organism evidence="3 4">
    <name type="scientific">Granulicella sibirica</name>
    <dbReference type="NCBI Taxonomy" id="2479048"/>
    <lineage>
        <taxon>Bacteria</taxon>
        <taxon>Pseudomonadati</taxon>
        <taxon>Acidobacteriota</taxon>
        <taxon>Terriglobia</taxon>
        <taxon>Terriglobales</taxon>
        <taxon>Acidobacteriaceae</taxon>
        <taxon>Granulicella</taxon>
    </lineage>
</organism>
<proteinExistence type="predicted"/>
<evidence type="ECO:0000313" key="4">
    <source>
        <dbReference type="Proteomes" id="UP000289437"/>
    </source>
</evidence>
<name>A0A4Q0T3R5_9BACT</name>
<feature type="domain" description="IPT/TIG" evidence="2">
    <location>
        <begin position="907"/>
        <end position="987"/>
    </location>
</feature>
<dbReference type="SUPFAM" id="SSF63825">
    <property type="entry name" value="YWTD domain"/>
    <property type="match status" value="1"/>
</dbReference>
<accession>A0A4Q0T3R5</accession>
<dbReference type="SUPFAM" id="SSF101898">
    <property type="entry name" value="NHL repeat"/>
    <property type="match status" value="1"/>
</dbReference>
<dbReference type="InterPro" id="IPR011044">
    <property type="entry name" value="Quino_amine_DH_bsu"/>
</dbReference>
<dbReference type="InterPro" id="IPR002909">
    <property type="entry name" value="IPT_dom"/>
</dbReference>
<dbReference type="Pfam" id="PF01833">
    <property type="entry name" value="TIG"/>
    <property type="match status" value="5"/>
</dbReference>
<feature type="domain" description="IPT/TIG" evidence="2">
    <location>
        <begin position="272"/>
        <end position="347"/>
    </location>
</feature>
<keyword evidence="4" id="KW-1185">Reference proteome</keyword>
<dbReference type="Gene3D" id="2.130.10.10">
    <property type="entry name" value="YVTN repeat-like/Quinoprotein amine dehydrogenase"/>
    <property type="match status" value="1"/>
</dbReference>
<reference evidence="3 4" key="1">
    <citation type="submission" date="2018-11" db="EMBL/GenBank/DDBJ databases">
        <authorList>
            <person name="Mardanov A.V."/>
            <person name="Ravin N.V."/>
            <person name="Dedysh S.N."/>
        </authorList>
    </citation>
    <scope>NUCLEOTIDE SEQUENCE [LARGE SCALE GENOMIC DNA]</scope>
    <source>
        <strain evidence="3 4">AF10</strain>
    </source>
</reference>
<feature type="domain" description="IPT/TIG" evidence="2">
    <location>
        <begin position="183"/>
        <end position="255"/>
    </location>
</feature>
<reference evidence="4" key="2">
    <citation type="submission" date="2019-02" db="EMBL/GenBank/DDBJ databases">
        <title>Granulicella sibirica sp. nov., a psychrotolerant acidobacterium isolated from an organic soil layer in forested tundra, West Siberia.</title>
        <authorList>
            <person name="Oshkin I.Y."/>
            <person name="Kulichevskaya I.S."/>
            <person name="Rijpstra W.I.C."/>
            <person name="Sinninghe Damste J.S."/>
            <person name="Rakitin A.L."/>
            <person name="Ravin N.V."/>
            <person name="Dedysh S.N."/>
        </authorList>
    </citation>
    <scope>NUCLEOTIDE SEQUENCE [LARGE SCALE GENOMIC DNA]</scope>
    <source>
        <strain evidence="4">AF10</strain>
    </source>
</reference>
<evidence type="ECO:0000259" key="1">
    <source>
        <dbReference type="Pfam" id="PF01345"/>
    </source>
</evidence>
<protein>
    <recommendedName>
        <fullName evidence="5">DUF11 domain-containing protein</fullName>
    </recommendedName>
</protein>
<sequence>MSPTPSITSLSPSAVPPGKAVTITISGSGFEANSGALWNGSARPTTFVGGTSLQVALTAADVQNFGTGQITVNNPGPGGSATGAMPLGIVGSPAITSLAPASVNAGAAAQTLTLTGFNFNSTSVVALDGVALPTTFVNTTTLQAALTVASLASGRAGAVMVTNSDPNGGVSAAATFNIVSPTPIVTAINPAAIVVGGPAVTIMLAGTGFEANSVVQWNGSARQTTFASSTSLLANLTADDLQRIGVAQITVSNPRPGGGASPAVPLPVVGPPVLTSVTPTALAVAPAATPATVLTLTGSNFAANATVTANGTALTITAQTSTQITASLPTSFLASSGTVYVVVVNPPTITGATPLSSFGMVLSVLDPTASFTVSPNYAPAGSPDTKITLYGQGGFFPDTVVQWNGTPLVTSYTSSSQIVATVPAALIATLGTASIGISAPENLGQAPPVQPFSTYLALPVNDIAWSAKDSLIYATIAGSGGPSIGNSLIGIDPNTGVIQKTIFVGSEPNRLALSDDGTQAFVGLDGIGAVRQVNLQTGTAGVQFSLGGGPGVYNPPFTAKALAIPPGQPNAVAVYSSAGVVTIFDSGVARTNTSSGLQTYFTSNVGGLAFGDSASTLYVSSEAIGSYLYKLSVDTTGVTGITQLSTSGSGSTLQYDNGRLYFPSGIAADATTGATLGQFSTASSYSTTPVPASGAIFSDSTLNRAFVLLNNYTNTGQIQAFDETTFNPVASLAVAGVGVVNSYSSSGSDLIRWGQTGLAFHASNQLYVVQGPIVKDVSASPADLKVTAQVATTASTGSNLSYQFTVSNTGPNAAVGATLILNVPGSVPIGAVTSSQGTCTGSGVLYCDLGSLANNATATVTFTGVPSLSGTIETIATAASQSFDPAMNNNRVTADTVVTGSLFSAQPSVTQLAPNFVAAGGATFTVTVNGSGFSSASSVLWNGSALPTTFVSATQLTATVDTSLIKTMGWGQVTVSSAAPGGGLSGSLTVSVYNLLNLPATAMTYDAFTRKLYTTLPSTATSVTGNSLAAVDPATGVVGTPISVGSEPNLLAETTSGNYLYIGLSGAKSLGRFNLKTQTLDLTVPLQSTSYFGSGPAAATGLAAVPGTDSAVAATGVGVIDFAGTTATVRTNSDPGLNNVTFADATHFYTYDNQSTGAEFYRYSLDSSGIHPIDGTTLLGFGGFGGTFALDRGLVYASGGGIIDPSTTPPSQVGLLPLGVGPYSTGLYGAGVIPYAAEQKSFNIGINTAGTALTFLERFDDQHFVMEDELQFPSSNIGSGVIGTRWGQDGLAYILPASFGSTVPNQILLLRGPFVLPAEGTTNPAPSLTSTGTTTIAVGSGNQTLTLTGSGFLPGATVLWNGTVLSTTWVDAQHLTAAVGAQDVNSAATVSITCRNPGSTDSSALTLSVQ</sequence>